<name>A0ACD3B1B8_9AGAR</name>
<proteinExistence type="predicted"/>
<keyword evidence="2" id="KW-1185">Reference proteome</keyword>
<organism evidence="1 2">
    <name type="scientific">Pluteus cervinus</name>
    <dbReference type="NCBI Taxonomy" id="181527"/>
    <lineage>
        <taxon>Eukaryota</taxon>
        <taxon>Fungi</taxon>
        <taxon>Dikarya</taxon>
        <taxon>Basidiomycota</taxon>
        <taxon>Agaricomycotina</taxon>
        <taxon>Agaricomycetes</taxon>
        <taxon>Agaricomycetidae</taxon>
        <taxon>Agaricales</taxon>
        <taxon>Pluteineae</taxon>
        <taxon>Pluteaceae</taxon>
        <taxon>Pluteus</taxon>
    </lineage>
</organism>
<gene>
    <name evidence="1" type="ORF">BDN72DRAFT_895362</name>
</gene>
<evidence type="ECO:0000313" key="2">
    <source>
        <dbReference type="Proteomes" id="UP000308600"/>
    </source>
</evidence>
<reference evidence="1 2" key="1">
    <citation type="journal article" date="2019" name="Nat. Ecol. Evol.">
        <title>Megaphylogeny resolves global patterns of mushroom evolution.</title>
        <authorList>
            <person name="Varga T."/>
            <person name="Krizsan K."/>
            <person name="Foldi C."/>
            <person name="Dima B."/>
            <person name="Sanchez-Garcia M."/>
            <person name="Sanchez-Ramirez S."/>
            <person name="Szollosi G.J."/>
            <person name="Szarkandi J.G."/>
            <person name="Papp V."/>
            <person name="Albert L."/>
            <person name="Andreopoulos W."/>
            <person name="Angelini C."/>
            <person name="Antonin V."/>
            <person name="Barry K.W."/>
            <person name="Bougher N.L."/>
            <person name="Buchanan P."/>
            <person name="Buyck B."/>
            <person name="Bense V."/>
            <person name="Catcheside P."/>
            <person name="Chovatia M."/>
            <person name="Cooper J."/>
            <person name="Damon W."/>
            <person name="Desjardin D."/>
            <person name="Finy P."/>
            <person name="Geml J."/>
            <person name="Haridas S."/>
            <person name="Hughes K."/>
            <person name="Justo A."/>
            <person name="Karasinski D."/>
            <person name="Kautmanova I."/>
            <person name="Kiss B."/>
            <person name="Kocsube S."/>
            <person name="Kotiranta H."/>
            <person name="LaButti K.M."/>
            <person name="Lechner B.E."/>
            <person name="Liimatainen K."/>
            <person name="Lipzen A."/>
            <person name="Lukacs Z."/>
            <person name="Mihaltcheva S."/>
            <person name="Morgado L.N."/>
            <person name="Niskanen T."/>
            <person name="Noordeloos M.E."/>
            <person name="Ohm R.A."/>
            <person name="Ortiz-Santana B."/>
            <person name="Ovrebo C."/>
            <person name="Racz N."/>
            <person name="Riley R."/>
            <person name="Savchenko A."/>
            <person name="Shiryaev A."/>
            <person name="Soop K."/>
            <person name="Spirin V."/>
            <person name="Szebenyi C."/>
            <person name="Tomsovsky M."/>
            <person name="Tulloss R.E."/>
            <person name="Uehling J."/>
            <person name="Grigoriev I.V."/>
            <person name="Vagvolgyi C."/>
            <person name="Papp T."/>
            <person name="Martin F.M."/>
            <person name="Miettinen O."/>
            <person name="Hibbett D.S."/>
            <person name="Nagy L.G."/>
        </authorList>
    </citation>
    <scope>NUCLEOTIDE SEQUENCE [LARGE SCALE GENOMIC DNA]</scope>
    <source>
        <strain evidence="1 2">NL-1719</strain>
    </source>
</reference>
<sequence length="141" mass="15705">MDQNLINEDAIDIETLQAQIDLSMSVAHDMISSWIKPSNKPANKGKKSIDEELKEHLRRPARLGVGATVPESYSSMTRETAQLKTRLTKGLGKRVREETEAGATPAPQVGGEDEEESRAGSIKKKPRIDPFSEKKKKKKKH</sequence>
<dbReference type="Proteomes" id="UP000308600">
    <property type="component" value="Unassembled WGS sequence"/>
</dbReference>
<evidence type="ECO:0000313" key="1">
    <source>
        <dbReference type="EMBL" id="TFK71805.1"/>
    </source>
</evidence>
<dbReference type="EMBL" id="ML208293">
    <property type="protein sequence ID" value="TFK71805.1"/>
    <property type="molecule type" value="Genomic_DNA"/>
</dbReference>
<feature type="non-terminal residue" evidence="1">
    <location>
        <position position="141"/>
    </location>
</feature>
<accession>A0ACD3B1B8</accession>
<protein>
    <submittedName>
        <fullName evidence="1">Uncharacterized protein</fullName>
    </submittedName>
</protein>